<evidence type="ECO:0000256" key="2">
    <source>
        <dbReference type="SAM" id="SignalP"/>
    </source>
</evidence>
<sequence>MIATELAPLLSMLLLGFAAGVAHAFDADHLAAVSGMSSRDNGRHSLRFAVHWGLGHGLAVIVVASVVLLAGAAIPVQFSAFAESLVAWMLIVIGGLSFYHLWRQHHRHDSKQGVGPSAVWVGLVHGSAGSAPLLAVIPAAGMASPALGMLHVLVFNFGLITAMAGVGIALRGGLSSLGRYHYGVQRSLQSLFAVSAMGFGVFLLLNN</sequence>
<accession>A0ABV3U2K3</accession>
<keyword evidence="1" id="KW-0472">Membrane</keyword>
<dbReference type="InterPro" id="IPR052776">
    <property type="entry name" value="Chloro_ReproSupport/MetalTrans"/>
</dbReference>
<feature type="transmembrane region" description="Helical" evidence="1">
    <location>
        <begin position="48"/>
        <end position="73"/>
    </location>
</feature>
<evidence type="ECO:0000256" key="1">
    <source>
        <dbReference type="SAM" id="Phobius"/>
    </source>
</evidence>
<keyword evidence="1" id="KW-0812">Transmembrane</keyword>
<dbReference type="PANTHER" id="PTHR33876:SF4">
    <property type="entry name" value="CHLOROPLAST PROTEIN FOR GROWTH AND FERTILITY 2"/>
    <property type="match status" value="1"/>
</dbReference>
<keyword evidence="1" id="KW-1133">Transmembrane helix</keyword>
<keyword evidence="2" id="KW-0732">Signal</keyword>
<keyword evidence="4" id="KW-1185">Reference proteome</keyword>
<evidence type="ECO:0000313" key="3">
    <source>
        <dbReference type="EMBL" id="MEX1667885.1"/>
    </source>
</evidence>
<feature type="signal peptide" evidence="2">
    <location>
        <begin position="1"/>
        <end position="24"/>
    </location>
</feature>
<feature type="chain" id="PRO_5046004222" evidence="2">
    <location>
        <begin position="25"/>
        <end position="207"/>
    </location>
</feature>
<organism evidence="3 4">
    <name type="scientific">Zhongshania guokunii</name>
    <dbReference type="NCBI Taxonomy" id="641783"/>
    <lineage>
        <taxon>Bacteria</taxon>
        <taxon>Pseudomonadati</taxon>
        <taxon>Pseudomonadota</taxon>
        <taxon>Gammaproteobacteria</taxon>
        <taxon>Cellvibrionales</taxon>
        <taxon>Spongiibacteraceae</taxon>
        <taxon>Zhongshania</taxon>
    </lineage>
</organism>
<name>A0ABV3U2K3_9GAMM</name>
<dbReference type="RefSeq" id="WP_368380189.1">
    <property type="nucleotide sequence ID" value="NZ_JBFRYA010000002.1"/>
</dbReference>
<protein>
    <submittedName>
        <fullName evidence="3">Urease accessory protein UreH</fullName>
    </submittedName>
</protein>
<gene>
    <name evidence="3" type="ORF">AB4876_03125</name>
</gene>
<feature type="transmembrane region" description="Helical" evidence="1">
    <location>
        <begin position="117"/>
        <end position="137"/>
    </location>
</feature>
<proteinExistence type="predicted"/>
<dbReference type="Proteomes" id="UP001557485">
    <property type="component" value="Unassembled WGS sequence"/>
</dbReference>
<comment type="caution">
    <text evidence="3">The sequence shown here is derived from an EMBL/GenBank/DDBJ whole genome shotgun (WGS) entry which is preliminary data.</text>
</comment>
<feature type="transmembrane region" description="Helical" evidence="1">
    <location>
        <begin position="188"/>
        <end position="205"/>
    </location>
</feature>
<dbReference type="EMBL" id="JBFRYA010000002">
    <property type="protein sequence ID" value="MEX1667885.1"/>
    <property type="molecule type" value="Genomic_DNA"/>
</dbReference>
<feature type="transmembrane region" description="Helical" evidence="1">
    <location>
        <begin position="149"/>
        <end position="168"/>
    </location>
</feature>
<reference evidence="3 4" key="1">
    <citation type="journal article" date="2011" name="Int. J. Syst. Evol. Microbiol.">
        <title>Zhongshania antarctica gen. nov., sp. nov. and Zhongshania guokunii sp. nov., gammaproteobacteria respectively isolated from coastal attached (fast) ice and surface seawater of the Antarctic.</title>
        <authorList>
            <person name="Li H.J."/>
            <person name="Zhang X.Y."/>
            <person name="Chen C.X."/>
            <person name="Zhang Y.J."/>
            <person name="Gao Z.M."/>
            <person name="Yu Y."/>
            <person name="Chen X.L."/>
            <person name="Chen B."/>
            <person name="Zhang Y.Z."/>
        </authorList>
    </citation>
    <scope>NUCLEOTIDE SEQUENCE [LARGE SCALE GENOMIC DNA]</scope>
    <source>
        <strain evidence="3 4">ZS6-22T</strain>
    </source>
</reference>
<dbReference type="PANTHER" id="PTHR33876">
    <property type="entry name" value="UNNAMED PRODUCT"/>
    <property type="match status" value="1"/>
</dbReference>
<evidence type="ECO:0000313" key="4">
    <source>
        <dbReference type="Proteomes" id="UP001557485"/>
    </source>
</evidence>
<feature type="transmembrane region" description="Helical" evidence="1">
    <location>
        <begin position="85"/>
        <end position="102"/>
    </location>
</feature>